<proteinExistence type="predicted"/>
<reference evidence="1 2" key="1">
    <citation type="submission" date="2019-04" db="EMBL/GenBank/DDBJ databases">
        <title>Annotation for the trematode Fasciola gigantica.</title>
        <authorList>
            <person name="Choi Y.-J."/>
        </authorList>
    </citation>
    <scope>NUCLEOTIDE SEQUENCE [LARGE SCALE GENOMIC DNA]</scope>
    <source>
        <strain evidence="1">Uganda_cow_1</strain>
    </source>
</reference>
<evidence type="ECO:0000313" key="2">
    <source>
        <dbReference type="Proteomes" id="UP000316759"/>
    </source>
</evidence>
<gene>
    <name evidence="1" type="ORF">FGIG_11585</name>
</gene>
<evidence type="ECO:0000313" key="1">
    <source>
        <dbReference type="EMBL" id="TPP64978.1"/>
    </source>
</evidence>
<protein>
    <submittedName>
        <fullName evidence="1">Uncharacterized protein</fullName>
    </submittedName>
</protein>
<organism evidence="1 2">
    <name type="scientific">Fasciola gigantica</name>
    <name type="common">Giant liver fluke</name>
    <dbReference type="NCBI Taxonomy" id="46835"/>
    <lineage>
        <taxon>Eukaryota</taxon>
        <taxon>Metazoa</taxon>
        <taxon>Spiralia</taxon>
        <taxon>Lophotrochozoa</taxon>
        <taxon>Platyhelminthes</taxon>
        <taxon>Trematoda</taxon>
        <taxon>Digenea</taxon>
        <taxon>Plagiorchiida</taxon>
        <taxon>Echinostomata</taxon>
        <taxon>Echinostomatoidea</taxon>
        <taxon>Fasciolidae</taxon>
        <taxon>Fasciola</taxon>
    </lineage>
</organism>
<sequence>MPQIWWRIPKTSDFEESQTIHHLLWKLRNQIGHLKHELANRQRAIDELQRLSSLNTSRGPEAQGSLGITRFTGTNRTTSFRRSTGTSAPVSRVRPRQINTIPHRQPENQPTRSWENAHHLNDFEQNITQMAVARIQQEDRIEHTEDQMQARRK</sequence>
<name>A0A504Z4Y0_FASGI</name>
<dbReference type="AlphaFoldDB" id="A0A504Z4Y0"/>
<comment type="caution">
    <text evidence="1">The sequence shown here is derived from an EMBL/GenBank/DDBJ whole genome shotgun (WGS) entry which is preliminary data.</text>
</comment>
<keyword evidence="2" id="KW-1185">Reference proteome</keyword>
<accession>A0A504Z4Y0</accession>
<dbReference type="EMBL" id="SUNJ01003797">
    <property type="protein sequence ID" value="TPP64978.1"/>
    <property type="molecule type" value="Genomic_DNA"/>
</dbReference>
<dbReference type="Proteomes" id="UP000316759">
    <property type="component" value="Unassembled WGS sequence"/>
</dbReference>